<evidence type="ECO:0000256" key="1">
    <source>
        <dbReference type="SAM" id="SignalP"/>
    </source>
</evidence>
<accession>A0A3B6AZW6</accession>
<feature type="chain" id="PRO_5043171257" description="Alpha-carbonic anhydrase domain-containing protein" evidence="1">
    <location>
        <begin position="27"/>
        <end position="319"/>
    </location>
</feature>
<gene>
    <name evidence="3" type="primary">LOC123185464</name>
</gene>
<dbReference type="Gramene" id="TraesCAD_scaffold_027435_01G000100.1">
    <property type="protein sequence ID" value="TraesCAD_scaffold_027435_01G000100.1"/>
    <property type="gene ID" value="TraesCAD_scaffold_027435_01G000100"/>
</dbReference>
<dbReference type="InterPro" id="IPR036398">
    <property type="entry name" value="CA_dom_sf"/>
</dbReference>
<evidence type="ECO:0000259" key="2">
    <source>
        <dbReference type="PROSITE" id="PS51144"/>
    </source>
</evidence>
<reference evidence="3" key="2">
    <citation type="submission" date="2018-10" db="UniProtKB">
        <authorList>
            <consortium name="EnsemblPlants"/>
        </authorList>
    </citation>
    <scope>IDENTIFICATION</scope>
</reference>
<organism evidence="3">
    <name type="scientific">Triticum aestivum</name>
    <name type="common">Wheat</name>
    <dbReference type="NCBI Taxonomy" id="4565"/>
    <lineage>
        <taxon>Eukaryota</taxon>
        <taxon>Viridiplantae</taxon>
        <taxon>Streptophyta</taxon>
        <taxon>Embryophyta</taxon>
        <taxon>Tracheophyta</taxon>
        <taxon>Spermatophyta</taxon>
        <taxon>Magnoliopsida</taxon>
        <taxon>Liliopsida</taxon>
        <taxon>Poales</taxon>
        <taxon>Poaceae</taxon>
        <taxon>BOP clade</taxon>
        <taxon>Pooideae</taxon>
        <taxon>Triticodae</taxon>
        <taxon>Triticeae</taxon>
        <taxon>Triticinae</taxon>
        <taxon>Triticum</taxon>
    </lineage>
</organism>
<dbReference type="PaxDb" id="4565-Traes_2DL_91F40FC6D.1"/>
<dbReference type="Gramene" id="TraesCLE_scaffold_046455_01G000100.1">
    <property type="protein sequence ID" value="TraesCLE_scaffold_046455_01G000100.1"/>
    <property type="gene ID" value="TraesCLE_scaffold_046455_01G000100"/>
</dbReference>
<dbReference type="PROSITE" id="PS51257">
    <property type="entry name" value="PROKAR_LIPOPROTEIN"/>
    <property type="match status" value="1"/>
</dbReference>
<feature type="domain" description="Alpha-carbonic anhydrase" evidence="2">
    <location>
        <begin position="33"/>
        <end position="308"/>
    </location>
</feature>
<dbReference type="Gramene" id="TraesWEE_scaffold_041189_01G000100.1">
    <property type="protein sequence ID" value="TraesWEE_scaffold_041189_01G000100.1"/>
    <property type="gene ID" value="TraesWEE_scaffold_041189_01G000100"/>
</dbReference>
<keyword evidence="1" id="KW-0732">Signal</keyword>
<dbReference type="EnsemblPlants" id="TraesCS2A02G294800.1">
    <property type="protein sequence ID" value="TraesCS2A02G294800.1"/>
    <property type="gene ID" value="TraesCS2A02G294800"/>
</dbReference>
<dbReference type="Gramene" id="TraesPARA_EIv1.0_0391260.10">
    <property type="protein sequence ID" value="TraesPARA_EIv1.0_0391260.10.CDS"/>
    <property type="gene ID" value="TraesPARA_EIv1.0_0391260"/>
</dbReference>
<protein>
    <recommendedName>
        <fullName evidence="2">Alpha-carbonic anhydrase domain-containing protein</fullName>
    </recommendedName>
</protein>
<dbReference type="Proteomes" id="UP000019116">
    <property type="component" value="Chromosome 2A"/>
</dbReference>
<dbReference type="PANTHER" id="PTHR18952:SF243">
    <property type="entry name" value="CARBONIC ANHYDRASE"/>
    <property type="match status" value="1"/>
</dbReference>
<dbReference type="SMART" id="SM01057">
    <property type="entry name" value="Carb_anhydrase"/>
    <property type="match status" value="1"/>
</dbReference>
<dbReference type="Gramene" id="TraesCS2A03G0735800.4">
    <property type="protein sequence ID" value="TraesCS2A03G0735800.4.CDS"/>
    <property type="gene ID" value="TraesCS2A03G0735800"/>
</dbReference>
<dbReference type="Gramene" id="TraesRN2A0100713400.4">
    <property type="protein sequence ID" value="TraesRN2A0100713400.4"/>
    <property type="gene ID" value="TraesRN2A0100713400"/>
</dbReference>
<sequence>MGSTRDGDASAIALLLLCACFLTSLACDSTDGAKFGYTGPLGPDHWGGLDPNFTQCAMGTYQSPVDIKTRDVVYNPMLGPLHREYTAANATLVDNIFNIAVILLSTKRRLPAFCVQQFAFHPLAAFHCVLVLCDRSMQLRCEDAAGTVQIDGVKYKLDNIHWHSPSEHTINGERFAVEQHMVHFSDDGNISVVSILYRLGRPDPFLMQLQDKLSELYVEACRAEKGAPIPAGVVNMWPLRRYANMYYRYVGSLTTPPCTENVIWNIHGRVREMTLGQAAALIAPLEEGYRRNNRPTQPLNGRTVQFYRRFWKKKGNGKP</sequence>
<name>A0A3B6AZW6_WHEAT</name>
<dbReference type="Gramene" id="TraesROB_scaffold_017763_01G000200.1">
    <property type="protein sequence ID" value="TraesROB_scaffold_017763_01G000200.1"/>
    <property type="gene ID" value="TraesROB_scaffold_017763_01G000200"/>
</dbReference>
<evidence type="ECO:0000313" key="3">
    <source>
        <dbReference type="EnsemblPlants" id="TraesCS2A02G294800.1"/>
    </source>
</evidence>
<dbReference type="PANTHER" id="PTHR18952">
    <property type="entry name" value="CARBONIC ANHYDRASE"/>
    <property type="match status" value="1"/>
</dbReference>
<feature type="signal peptide" evidence="1">
    <location>
        <begin position="1"/>
        <end position="26"/>
    </location>
</feature>
<dbReference type="PROSITE" id="PS51144">
    <property type="entry name" value="ALPHA_CA_2"/>
    <property type="match status" value="1"/>
</dbReference>
<dbReference type="InterPro" id="IPR023561">
    <property type="entry name" value="Carbonic_anhydrase_a-class"/>
</dbReference>
<dbReference type="SMR" id="A0A3B6AZW6"/>
<dbReference type="OrthoDB" id="429145at2759"/>
<dbReference type="InterPro" id="IPR041891">
    <property type="entry name" value="Alpha_CA_prokaryot-like"/>
</dbReference>
<dbReference type="SUPFAM" id="SSF51069">
    <property type="entry name" value="Carbonic anhydrase"/>
    <property type="match status" value="1"/>
</dbReference>
<reference evidence="3" key="1">
    <citation type="submission" date="2018-08" db="EMBL/GenBank/DDBJ databases">
        <authorList>
            <person name="Rossello M."/>
        </authorList>
    </citation>
    <scope>NUCLEOTIDE SEQUENCE [LARGE SCALE GENOMIC DNA]</scope>
    <source>
        <strain evidence="3">cv. Chinese Spring</strain>
    </source>
</reference>
<keyword evidence="4" id="KW-1185">Reference proteome</keyword>
<dbReference type="GO" id="GO:0004089">
    <property type="term" value="F:carbonate dehydratase activity"/>
    <property type="evidence" value="ECO:0000318"/>
    <property type="project" value="GO_Central"/>
</dbReference>
<dbReference type="InterPro" id="IPR001148">
    <property type="entry name" value="CA_dom"/>
</dbReference>
<dbReference type="STRING" id="4565.A0A3B6AZW6"/>
<evidence type="ECO:0000313" key="4">
    <source>
        <dbReference type="Proteomes" id="UP000019116"/>
    </source>
</evidence>
<proteinExistence type="predicted"/>
<dbReference type="Pfam" id="PF00194">
    <property type="entry name" value="Carb_anhydrase"/>
    <property type="match status" value="1"/>
</dbReference>
<dbReference type="CDD" id="cd03124">
    <property type="entry name" value="alpha_CA_prokaryotic_like"/>
    <property type="match status" value="1"/>
</dbReference>
<dbReference type="GO" id="GO:0008270">
    <property type="term" value="F:zinc ion binding"/>
    <property type="evidence" value="ECO:0007669"/>
    <property type="project" value="InterPro"/>
</dbReference>
<dbReference type="Gene3D" id="3.10.200.10">
    <property type="entry name" value="Alpha carbonic anhydrase"/>
    <property type="match status" value="1"/>
</dbReference>
<dbReference type="Gramene" id="TraesCS2A02G294800.1">
    <property type="protein sequence ID" value="TraesCS2A02G294800.1"/>
    <property type="gene ID" value="TraesCS2A02G294800"/>
</dbReference>
<dbReference type="AlphaFoldDB" id="A0A3B6AZW6"/>